<evidence type="ECO:0000313" key="1">
    <source>
        <dbReference type="EMBL" id="GLK48991.1"/>
    </source>
</evidence>
<organism evidence="1 2">
    <name type="scientific">Brevundimonas intermedia</name>
    <dbReference type="NCBI Taxonomy" id="74315"/>
    <lineage>
        <taxon>Bacteria</taxon>
        <taxon>Pseudomonadati</taxon>
        <taxon>Pseudomonadota</taxon>
        <taxon>Alphaproteobacteria</taxon>
        <taxon>Caulobacterales</taxon>
        <taxon>Caulobacteraceae</taxon>
        <taxon>Brevundimonas</taxon>
    </lineage>
</organism>
<evidence type="ECO:0000313" key="2">
    <source>
        <dbReference type="Proteomes" id="UP001143509"/>
    </source>
</evidence>
<dbReference type="EMBL" id="BSFD01000005">
    <property type="protein sequence ID" value="GLK48991.1"/>
    <property type="molecule type" value="Genomic_DNA"/>
</dbReference>
<comment type="caution">
    <text evidence="1">The sequence shown here is derived from an EMBL/GenBank/DDBJ whole genome shotgun (WGS) entry which is preliminary data.</text>
</comment>
<dbReference type="RefSeq" id="WP_271165196.1">
    <property type="nucleotide sequence ID" value="NZ_BSFD01000005.1"/>
</dbReference>
<dbReference type="Proteomes" id="UP001143509">
    <property type="component" value="Unassembled WGS sequence"/>
</dbReference>
<name>A0ABQ5T9F4_9CAUL</name>
<reference evidence="1" key="1">
    <citation type="journal article" date="2014" name="Int. J. Syst. Evol. Microbiol.">
        <title>Complete genome of a new Firmicutes species belonging to the dominant human colonic microbiota ('Ruminococcus bicirculans') reveals two chromosomes and a selective capacity to utilize plant glucans.</title>
        <authorList>
            <consortium name="NISC Comparative Sequencing Program"/>
            <person name="Wegmann U."/>
            <person name="Louis P."/>
            <person name="Goesmann A."/>
            <person name="Henrissat B."/>
            <person name="Duncan S.H."/>
            <person name="Flint H.J."/>
        </authorList>
    </citation>
    <scope>NUCLEOTIDE SEQUENCE</scope>
    <source>
        <strain evidence="1">VKM B-1499</strain>
    </source>
</reference>
<keyword evidence="2" id="KW-1185">Reference proteome</keyword>
<sequence length="174" mass="18841">MAQPQAAPEPTDIIATLNAICVASQGDRAQAAILAAEAGFSPVPESMTPRLRNATERAGFMRTNATDMSIVMTGRMTRRVGRETIVLDFCGVAVRPTDHRALAHRLSDLMKFDSINTVGFDAYAWLQTPEGRAPARSLSDAQFVAMARTGQMRLLGLDRSGSGSTLIYMLPRLD</sequence>
<gene>
    <name evidence="1" type="ORF">GCM10017620_19640</name>
</gene>
<accession>A0ABQ5T9F4</accession>
<reference evidence="1" key="2">
    <citation type="submission" date="2023-01" db="EMBL/GenBank/DDBJ databases">
        <authorList>
            <person name="Sun Q."/>
            <person name="Evtushenko L."/>
        </authorList>
    </citation>
    <scope>NUCLEOTIDE SEQUENCE</scope>
    <source>
        <strain evidence="1">VKM B-1499</strain>
    </source>
</reference>
<protein>
    <submittedName>
        <fullName evidence="1">Uncharacterized protein</fullName>
    </submittedName>
</protein>
<proteinExistence type="predicted"/>